<dbReference type="VEuPathDB" id="FungiDB:ASPBRDRAFT_42626"/>
<keyword evidence="2" id="KW-1185">Reference proteome</keyword>
<gene>
    <name evidence="1" type="ORF">ASPBRDRAFT_42626</name>
</gene>
<accession>A0A1L9UMN4</accession>
<dbReference type="GeneID" id="93577328"/>
<dbReference type="Proteomes" id="UP000184499">
    <property type="component" value="Unassembled WGS sequence"/>
</dbReference>
<reference evidence="2" key="1">
    <citation type="journal article" date="2017" name="Genome Biol.">
        <title>Comparative genomics reveals high biological diversity and specific adaptations in the industrially and medically important fungal genus Aspergillus.</title>
        <authorList>
            <person name="de Vries R.P."/>
            <person name="Riley R."/>
            <person name="Wiebenga A."/>
            <person name="Aguilar-Osorio G."/>
            <person name="Amillis S."/>
            <person name="Uchima C.A."/>
            <person name="Anderluh G."/>
            <person name="Asadollahi M."/>
            <person name="Askin M."/>
            <person name="Barry K."/>
            <person name="Battaglia E."/>
            <person name="Bayram O."/>
            <person name="Benocci T."/>
            <person name="Braus-Stromeyer S.A."/>
            <person name="Caldana C."/>
            <person name="Canovas D."/>
            <person name="Cerqueira G.C."/>
            <person name="Chen F."/>
            <person name="Chen W."/>
            <person name="Choi C."/>
            <person name="Clum A."/>
            <person name="Dos Santos R.A."/>
            <person name="Damasio A.R."/>
            <person name="Diallinas G."/>
            <person name="Emri T."/>
            <person name="Fekete E."/>
            <person name="Flipphi M."/>
            <person name="Freyberg S."/>
            <person name="Gallo A."/>
            <person name="Gournas C."/>
            <person name="Habgood R."/>
            <person name="Hainaut M."/>
            <person name="Harispe M.L."/>
            <person name="Henrissat B."/>
            <person name="Hilden K.S."/>
            <person name="Hope R."/>
            <person name="Hossain A."/>
            <person name="Karabika E."/>
            <person name="Karaffa L."/>
            <person name="Karanyi Z."/>
            <person name="Krasevec N."/>
            <person name="Kuo A."/>
            <person name="Kusch H."/>
            <person name="LaButti K."/>
            <person name="Lagendijk E.L."/>
            <person name="Lapidus A."/>
            <person name="Levasseur A."/>
            <person name="Lindquist E."/>
            <person name="Lipzen A."/>
            <person name="Logrieco A.F."/>
            <person name="MacCabe A."/>
            <person name="Maekelae M.R."/>
            <person name="Malavazi I."/>
            <person name="Melin P."/>
            <person name="Meyer V."/>
            <person name="Mielnichuk N."/>
            <person name="Miskei M."/>
            <person name="Molnar A.P."/>
            <person name="Mule G."/>
            <person name="Ngan C.Y."/>
            <person name="Orejas M."/>
            <person name="Orosz E."/>
            <person name="Ouedraogo J.P."/>
            <person name="Overkamp K.M."/>
            <person name="Park H.-S."/>
            <person name="Perrone G."/>
            <person name="Piumi F."/>
            <person name="Punt P.J."/>
            <person name="Ram A.F."/>
            <person name="Ramon A."/>
            <person name="Rauscher S."/>
            <person name="Record E."/>
            <person name="Riano-Pachon D.M."/>
            <person name="Robert V."/>
            <person name="Roehrig J."/>
            <person name="Ruller R."/>
            <person name="Salamov A."/>
            <person name="Salih N.S."/>
            <person name="Samson R.A."/>
            <person name="Sandor E."/>
            <person name="Sanguinetti M."/>
            <person name="Schuetze T."/>
            <person name="Sepcic K."/>
            <person name="Shelest E."/>
            <person name="Sherlock G."/>
            <person name="Sophianopoulou V."/>
            <person name="Squina F.M."/>
            <person name="Sun H."/>
            <person name="Susca A."/>
            <person name="Todd R.B."/>
            <person name="Tsang A."/>
            <person name="Unkles S.E."/>
            <person name="van de Wiele N."/>
            <person name="van Rossen-Uffink D."/>
            <person name="Oliveira J.V."/>
            <person name="Vesth T.C."/>
            <person name="Visser J."/>
            <person name="Yu J.-H."/>
            <person name="Zhou M."/>
            <person name="Andersen M.R."/>
            <person name="Archer D.B."/>
            <person name="Baker S.E."/>
            <person name="Benoit I."/>
            <person name="Brakhage A.A."/>
            <person name="Braus G.H."/>
            <person name="Fischer R."/>
            <person name="Frisvad J.C."/>
            <person name="Goldman G.H."/>
            <person name="Houbraken J."/>
            <person name="Oakley B."/>
            <person name="Pocsi I."/>
            <person name="Scazzocchio C."/>
            <person name="Seiboth B."/>
            <person name="vanKuyk P.A."/>
            <person name="Wortman J."/>
            <person name="Dyer P.S."/>
            <person name="Grigoriev I.V."/>
        </authorList>
    </citation>
    <scope>NUCLEOTIDE SEQUENCE [LARGE SCALE GENOMIC DNA]</scope>
    <source>
        <strain evidence="2">CBS 101740 / IMI 381727 / IBT 21946</strain>
    </source>
</reference>
<evidence type="ECO:0000313" key="1">
    <source>
        <dbReference type="EMBL" id="OJJ72876.1"/>
    </source>
</evidence>
<dbReference type="EMBL" id="KV878683">
    <property type="protein sequence ID" value="OJJ72876.1"/>
    <property type="molecule type" value="Genomic_DNA"/>
</dbReference>
<feature type="non-terminal residue" evidence="1">
    <location>
        <position position="1"/>
    </location>
</feature>
<dbReference type="AlphaFoldDB" id="A0A1L9UMN4"/>
<sequence length="55" mass="6122">MLIHLGRGDVRFGLDWQAVPEVPFPLTVLGWMGPASIGLDFVFIYGTESVILARY</sequence>
<proteinExistence type="predicted"/>
<evidence type="ECO:0000313" key="2">
    <source>
        <dbReference type="Proteomes" id="UP000184499"/>
    </source>
</evidence>
<dbReference type="RefSeq" id="XP_067480124.1">
    <property type="nucleotide sequence ID" value="XM_067624840.1"/>
</dbReference>
<protein>
    <submittedName>
        <fullName evidence="1">Uncharacterized protein</fullName>
    </submittedName>
</protein>
<name>A0A1L9UMN4_ASPBC</name>
<organism evidence="1 2">
    <name type="scientific">Aspergillus brasiliensis (strain CBS 101740 / IMI 381727 / IBT 21946)</name>
    <dbReference type="NCBI Taxonomy" id="767769"/>
    <lineage>
        <taxon>Eukaryota</taxon>
        <taxon>Fungi</taxon>
        <taxon>Dikarya</taxon>
        <taxon>Ascomycota</taxon>
        <taxon>Pezizomycotina</taxon>
        <taxon>Eurotiomycetes</taxon>
        <taxon>Eurotiomycetidae</taxon>
        <taxon>Eurotiales</taxon>
        <taxon>Aspergillaceae</taxon>
        <taxon>Aspergillus</taxon>
        <taxon>Aspergillus subgen. Circumdati</taxon>
    </lineage>
</organism>